<dbReference type="GO" id="GO:0005789">
    <property type="term" value="C:endoplasmic reticulum membrane"/>
    <property type="evidence" value="ECO:0007669"/>
    <property type="project" value="UniProtKB-SubCell"/>
</dbReference>
<evidence type="ECO:0000256" key="8">
    <source>
        <dbReference type="ARBA" id="ARBA00022692"/>
    </source>
</evidence>
<comment type="catalytic activity">
    <reaction evidence="30">
        <text>heptan-4-one + NADPH + O2 + H(+) = propyl butanoate + NADP(+) + H2O</text>
        <dbReference type="Rhea" id="RHEA:54852"/>
        <dbReference type="ChEBI" id="CHEBI:15377"/>
        <dbReference type="ChEBI" id="CHEBI:15378"/>
        <dbReference type="ChEBI" id="CHEBI:15379"/>
        <dbReference type="ChEBI" id="CHEBI:57783"/>
        <dbReference type="ChEBI" id="CHEBI:58349"/>
        <dbReference type="ChEBI" id="CHEBI:89484"/>
        <dbReference type="ChEBI" id="CHEBI:89719"/>
    </reaction>
    <physiologicalReaction direction="left-to-right" evidence="30">
        <dbReference type="Rhea" id="RHEA:54853"/>
    </physiologicalReaction>
</comment>
<comment type="catalytic activity">
    <reaction evidence="26">
        <text>hypotaurine + NADPH + O2 + H(+) = taurine + NADP(+) + H2O</text>
        <dbReference type="Rhea" id="RHEA:69819"/>
        <dbReference type="ChEBI" id="CHEBI:15377"/>
        <dbReference type="ChEBI" id="CHEBI:15378"/>
        <dbReference type="ChEBI" id="CHEBI:15379"/>
        <dbReference type="ChEBI" id="CHEBI:57783"/>
        <dbReference type="ChEBI" id="CHEBI:57853"/>
        <dbReference type="ChEBI" id="CHEBI:58349"/>
        <dbReference type="ChEBI" id="CHEBI:507393"/>
        <dbReference type="EC" id="1.14.13.8"/>
    </reaction>
    <physiologicalReaction direction="left-to-right" evidence="26">
        <dbReference type="Rhea" id="RHEA:69820"/>
    </physiologicalReaction>
</comment>
<comment type="catalytic activity">
    <reaction evidence="20">
        <text>hypotaurine + NADH + O2 + H(+) = taurine + NAD(+) + H2O</text>
        <dbReference type="Rhea" id="RHEA:74111"/>
        <dbReference type="ChEBI" id="CHEBI:15377"/>
        <dbReference type="ChEBI" id="CHEBI:15378"/>
        <dbReference type="ChEBI" id="CHEBI:15379"/>
        <dbReference type="ChEBI" id="CHEBI:57540"/>
        <dbReference type="ChEBI" id="CHEBI:57853"/>
        <dbReference type="ChEBI" id="CHEBI:57945"/>
        <dbReference type="ChEBI" id="CHEBI:507393"/>
        <dbReference type="EC" id="1.14.13.8"/>
    </reaction>
    <physiologicalReaction direction="left-to-right" evidence="20">
        <dbReference type="Rhea" id="RHEA:74112"/>
    </physiologicalReaction>
</comment>
<dbReference type="GO" id="GO:0050660">
    <property type="term" value="F:flavin adenine dinucleotide binding"/>
    <property type="evidence" value="ECO:0007669"/>
    <property type="project" value="InterPro"/>
</dbReference>
<dbReference type="GO" id="GO:0016174">
    <property type="term" value="F:NAD(P)H oxidase H2O2-forming activity"/>
    <property type="evidence" value="ECO:0007669"/>
    <property type="project" value="UniProtKB-EC"/>
</dbReference>
<evidence type="ECO:0000256" key="16">
    <source>
        <dbReference type="ARBA" id="ARBA00023098"/>
    </source>
</evidence>
<dbReference type="PANTHER" id="PTHR23023">
    <property type="entry name" value="DIMETHYLANILINE MONOOXYGENASE"/>
    <property type="match status" value="1"/>
</dbReference>
<dbReference type="GO" id="GO:0004499">
    <property type="term" value="F:N,N-dimethylaniline monooxygenase activity"/>
    <property type="evidence" value="ECO:0007669"/>
    <property type="project" value="UniProtKB-UniRule"/>
</dbReference>
<dbReference type="PRINTS" id="PR00370">
    <property type="entry name" value="FMOXYGENASE"/>
</dbReference>
<dbReference type="Pfam" id="PF00743">
    <property type="entry name" value="FMO-like"/>
    <property type="match status" value="1"/>
</dbReference>
<dbReference type="InterPro" id="IPR000960">
    <property type="entry name" value="Flavin_mOase"/>
</dbReference>
<comment type="subcellular location">
    <subcellularLocation>
        <location evidence="2">Endoplasmic reticulum membrane</location>
        <topology evidence="2">Single-pass membrane protein</topology>
    </subcellularLocation>
    <subcellularLocation>
        <location evidence="3">Microsome membrane</location>
    </subcellularLocation>
</comment>
<dbReference type="GeneID" id="103274677"/>
<evidence type="ECO:0000256" key="29">
    <source>
        <dbReference type="ARBA" id="ARBA00048989"/>
    </source>
</evidence>
<keyword evidence="6" id="KW-0597">Phosphoprotein</keyword>
<evidence type="ECO:0000256" key="33">
    <source>
        <dbReference type="PIRNR" id="PIRNR000332"/>
    </source>
</evidence>
<evidence type="ECO:0000256" key="25">
    <source>
        <dbReference type="ARBA" id="ARBA00047977"/>
    </source>
</evidence>
<accession>A0A1U7UDF0</accession>
<evidence type="ECO:0000256" key="21">
    <source>
        <dbReference type="ARBA" id="ARBA00047426"/>
    </source>
</evidence>
<evidence type="ECO:0000256" key="32">
    <source>
        <dbReference type="ARBA" id="ARBA00049475"/>
    </source>
</evidence>
<keyword evidence="13 35" id="KW-1133">Transmembrane helix</keyword>
<evidence type="ECO:0000256" key="17">
    <source>
        <dbReference type="ARBA" id="ARBA00023136"/>
    </source>
</evidence>
<keyword evidence="11" id="KW-0492">Microsome</keyword>
<evidence type="ECO:0000256" key="35">
    <source>
        <dbReference type="SAM" id="Phobius"/>
    </source>
</evidence>
<comment type="similarity">
    <text evidence="4 33 34">Belongs to the FMO family.</text>
</comment>
<comment type="catalytic activity">
    <reaction evidence="22">
        <text>heptan-2-one + NADPH + O2 + H(+) = pentyl acetate + NADP(+) + H2O</text>
        <dbReference type="Rhea" id="RHEA:54836"/>
        <dbReference type="ChEBI" id="CHEBI:5672"/>
        <dbReference type="ChEBI" id="CHEBI:15377"/>
        <dbReference type="ChEBI" id="CHEBI:15378"/>
        <dbReference type="ChEBI" id="CHEBI:15379"/>
        <dbReference type="ChEBI" id="CHEBI:57783"/>
        <dbReference type="ChEBI" id="CHEBI:58349"/>
        <dbReference type="ChEBI" id="CHEBI:87362"/>
    </reaction>
    <physiologicalReaction direction="left-to-right" evidence="22">
        <dbReference type="Rhea" id="RHEA:54837"/>
    </physiologicalReaction>
</comment>
<comment type="catalytic activity">
    <reaction evidence="29">
        <text>(2E)-geranial + NADPH + O2 + H(+) = (1E)-2,6-dimethylhepta-1,5-dien-1-yl formate + NADP(+) + H2O</text>
        <dbReference type="Rhea" id="RHEA:54860"/>
        <dbReference type="ChEBI" id="CHEBI:15377"/>
        <dbReference type="ChEBI" id="CHEBI:15378"/>
        <dbReference type="ChEBI" id="CHEBI:15379"/>
        <dbReference type="ChEBI" id="CHEBI:16980"/>
        <dbReference type="ChEBI" id="CHEBI:57783"/>
        <dbReference type="ChEBI" id="CHEBI:58349"/>
        <dbReference type="ChEBI" id="CHEBI:138375"/>
    </reaction>
    <physiologicalReaction direction="left-to-right" evidence="29">
        <dbReference type="Rhea" id="RHEA:54861"/>
    </physiologicalReaction>
</comment>
<keyword evidence="7 33" id="KW-0285">Flavoprotein</keyword>
<evidence type="ECO:0000256" key="7">
    <source>
        <dbReference type="ARBA" id="ARBA00022630"/>
    </source>
</evidence>
<sequence>MQVKKIAVIGAGVSGLGAIKSCLEEGLEPVCFEKSNDIGGLWRYEKTPESGKPGIYKSLTCNTSKEMTAFSDYPFPDHYPNYLHNSKMMEYLRMYTRHFGLMKHIQFLSKVCHVRKHPDFSSSGQWNVVVETDGKQKTYVFDGIMICTGHYTEKYLPLKDFPGIKKFRGLYLHSWAYKHPDNFVGKRVVVVGIGNSGADVAGEISRVAEQVFLSTRRGAWIWNRVWDNGNPLDTTLFTRYNRILEKIFPTFMINRWVENKLNARFNHANYGLWPQHRFLSHQATMSDDLPNHIISGRILVKPNVKEFTKTSAIFEDGTEENIDAVIFATGYTFSFPFLEDNSEILDSQHSMFKFMFPPQLEKPTLAFIGILQPVGATIPTSELQSRWAVQVFKGLKKLPSASDMIADINRRRKKMEKEFVKSSRDTHRVRYIDYMDEIASELGAKPNVFSLFLWDTKLAREVFYGPCTPYQYRLQGPGKWTGAQKAILTQRDRILKPLRTRMVKHTGPSSFSLFGVKVTCAIFCLFVFMLVIMQVIGH</sequence>
<evidence type="ECO:0000256" key="10">
    <source>
        <dbReference type="ARBA" id="ARBA00022827"/>
    </source>
</evidence>
<keyword evidence="9 33" id="KW-0256">Endoplasmic reticulum</keyword>
<evidence type="ECO:0000256" key="11">
    <source>
        <dbReference type="ARBA" id="ARBA00022848"/>
    </source>
</evidence>
<evidence type="ECO:0000256" key="31">
    <source>
        <dbReference type="ARBA" id="ARBA00049443"/>
    </source>
</evidence>
<dbReference type="RefSeq" id="XP_008070299.1">
    <property type="nucleotide sequence ID" value="XM_008072108.1"/>
</dbReference>
<dbReference type="InterPro" id="IPR002257">
    <property type="entry name" value="Flavin_mOase_5"/>
</dbReference>
<evidence type="ECO:0000256" key="1">
    <source>
        <dbReference type="ARBA" id="ARBA00001974"/>
    </source>
</evidence>
<comment type="catalytic activity">
    <reaction evidence="32">
        <text>octan-3-one + NADPH + O2 + H(+) = pentyl propanoate + NADP(+) + H2O</text>
        <dbReference type="Rhea" id="RHEA:54840"/>
        <dbReference type="ChEBI" id="CHEBI:15377"/>
        <dbReference type="ChEBI" id="CHEBI:15378"/>
        <dbReference type="ChEBI" id="CHEBI:15379"/>
        <dbReference type="ChEBI" id="CHEBI:57783"/>
        <dbReference type="ChEBI" id="CHEBI:58349"/>
        <dbReference type="ChEBI" id="CHEBI:80946"/>
        <dbReference type="ChEBI" id="CHEBI:87373"/>
    </reaction>
    <physiologicalReaction direction="left-to-right" evidence="32">
        <dbReference type="Rhea" id="RHEA:54841"/>
    </physiologicalReaction>
</comment>
<comment type="catalytic activity">
    <reaction evidence="27">
        <text>trimethylamine + NADPH + O2 = trimethylamine N-oxide + NADP(+) + H2O</text>
        <dbReference type="Rhea" id="RHEA:31979"/>
        <dbReference type="ChEBI" id="CHEBI:15377"/>
        <dbReference type="ChEBI" id="CHEBI:15379"/>
        <dbReference type="ChEBI" id="CHEBI:15724"/>
        <dbReference type="ChEBI" id="CHEBI:57783"/>
        <dbReference type="ChEBI" id="CHEBI:58349"/>
        <dbReference type="ChEBI" id="CHEBI:58389"/>
        <dbReference type="EC" id="1.14.13.148"/>
    </reaction>
    <physiologicalReaction direction="left-to-right" evidence="27">
        <dbReference type="Rhea" id="RHEA:31980"/>
    </physiologicalReaction>
</comment>
<evidence type="ECO:0000256" key="5">
    <source>
        <dbReference type="ARBA" id="ARBA00022481"/>
    </source>
</evidence>
<evidence type="ECO:0000256" key="23">
    <source>
        <dbReference type="ARBA" id="ARBA00047855"/>
    </source>
</evidence>
<dbReference type="InterPro" id="IPR036188">
    <property type="entry name" value="FAD/NAD-bd_sf"/>
</dbReference>
<dbReference type="Proteomes" id="UP000189704">
    <property type="component" value="Unplaced"/>
</dbReference>
<evidence type="ECO:0000256" key="12">
    <source>
        <dbReference type="ARBA" id="ARBA00022857"/>
    </source>
</evidence>
<dbReference type="FunFam" id="3.50.50.60:FF:000159">
    <property type="entry name" value="Dimethylaniline monooxygenase [N-oxide-forming]"/>
    <property type="match status" value="1"/>
</dbReference>
<comment type="cofactor">
    <cofactor evidence="1 33 34">
        <name>FAD</name>
        <dbReference type="ChEBI" id="CHEBI:57692"/>
    </cofactor>
</comment>
<evidence type="ECO:0000256" key="18">
    <source>
        <dbReference type="ARBA" id="ARBA00045722"/>
    </source>
</evidence>
<keyword evidence="12 33" id="KW-0521">NADP</keyword>
<dbReference type="GO" id="GO:0034899">
    <property type="term" value="F:trimethylamine monooxygenase activity"/>
    <property type="evidence" value="ECO:0007669"/>
    <property type="project" value="UniProtKB-EC"/>
</dbReference>
<evidence type="ECO:0000256" key="28">
    <source>
        <dbReference type="ARBA" id="ARBA00048459"/>
    </source>
</evidence>
<evidence type="ECO:0000313" key="36">
    <source>
        <dbReference type="Proteomes" id="UP000189704"/>
    </source>
</evidence>
<dbReference type="KEGG" id="csyr:103274677"/>
<evidence type="ECO:0000256" key="24">
    <source>
        <dbReference type="ARBA" id="ARBA00047864"/>
    </source>
</evidence>
<keyword evidence="5" id="KW-0488">Methylation</keyword>
<evidence type="ECO:0000256" key="20">
    <source>
        <dbReference type="ARBA" id="ARBA00047338"/>
    </source>
</evidence>
<comment type="catalytic activity">
    <reaction evidence="23">
        <text>sulcatone + NADPH + O2 + H(+) = 4-methylpent-3-en-1-yl acetate + NADP(+) + H2O</text>
        <dbReference type="Rhea" id="RHEA:54864"/>
        <dbReference type="ChEBI" id="CHEBI:15377"/>
        <dbReference type="ChEBI" id="CHEBI:15378"/>
        <dbReference type="ChEBI" id="CHEBI:15379"/>
        <dbReference type="ChEBI" id="CHEBI:16310"/>
        <dbReference type="ChEBI" id="CHEBI:57783"/>
        <dbReference type="ChEBI" id="CHEBI:58349"/>
        <dbReference type="ChEBI" id="CHEBI:138373"/>
    </reaction>
    <physiologicalReaction direction="left-to-right" evidence="23">
        <dbReference type="Rhea" id="RHEA:54865"/>
    </physiologicalReaction>
</comment>
<name>A0A1U7UDF0_CARSF</name>
<comment type="function">
    <text evidence="18">Acts as a Baeyer-Villiger monooxygenase on a broad range of substrates. Catalyzes the insertion of an oxygen atom into a carbon-carbon bond adjacent to a carbonyl, which converts ketones to esters. Active on diverse carbonyl compounds, whereas soft nucleophiles are mostly non- or poorly reactive. In contrast with other forms of FMO it is non- or poorly active on 'classical' substrates such as drugs, pesticides, and dietary components containing soft nucleophilic heteroatoms. Able to oxidize drug molecules bearing a carbonyl group on an aliphatic chain, such as nabumetone and pentoxifylline. Also, in the absence of substrates, shows slow but yet significant NADPH oxidase activity. Acts as a positive modulator of cholesterol biosynthesis as well as glucose homeostasis, promoting metabolic aging via pleiotropic effects.</text>
</comment>
<comment type="catalytic activity">
    <reaction evidence="21">
        <text>hexan-3-one + NADPH + O2 + H(+) = propyl propanoate + NADP(+) + H2O</text>
        <dbReference type="Rhea" id="RHEA:54848"/>
        <dbReference type="ChEBI" id="CHEBI:15377"/>
        <dbReference type="ChEBI" id="CHEBI:15378"/>
        <dbReference type="ChEBI" id="CHEBI:15379"/>
        <dbReference type="ChEBI" id="CHEBI:57783"/>
        <dbReference type="ChEBI" id="CHEBI:58349"/>
        <dbReference type="ChEBI" id="CHEBI:89828"/>
        <dbReference type="ChEBI" id="CHEBI:89891"/>
    </reaction>
    <physiologicalReaction direction="left-to-right" evidence="21">
        <dbReference type="Rhea" id="RHEA:54849"/>
    </physiologicalReaction>
</comment>
<comment type="catalytic activity">
    <reaction evidence="31">
        <text>N,N-dimethylaniline + NADPH + O2 + H(+) = N,N-dimethylaniline N-oxide + NADP(+) + H2O</text>
        <dbReference type="Rhea" id="RHEA:24468"/>
        <dbReference type="ChEBI" id="CHEBI:15377"/>
        <dbReference type="ChEBI" id="CHEBI:15378"/>
        <dbReference type="ChEBI" id="CHEBI:15379"/>
        <dbReference type="ChEBI" id="CHEBI:16269"/>
        <dbReference type="ChEBI" id="CHEBI:17735"/>
        <dbReference type="ChEBI" id="CHEBI:57783"/>
        <dbReference type="ChEBI" id="CHEBI:58349"/>
        <dbReference type="EC" id="1.14.13.8"/>
    </reaction>
    <physiologicalReaction direction="left-to-right" evidence="31">
        <dbReference type="Rhea" id="RHEA:24469"/>
    </physiologicalReaction>
</comment>
<evidence type="ECO:0000256" key="2">
    <source>
        <dbReference type="ARBA" id="ARBA00004389"/>
    </source>
</evidence>
<evidence type="ECO:0000256" key="27">
    <source>
        <dbReference type="ARBA" id="ARBA00048088"/>
    </source>
</evidence>
<proteinExistence type="inferred from homology"/>
<feature type="transmembrane region" description="Helical" evidence="35">
    <location>
        <begin position="511"/>
        <end position="536"/>
    </location>
</feature>
<keyword evidence="16" id="KW-0443">Lipid metabolism</keyword>
<keyword evidence="15 33" id="KW-0503">Monooxygenase</keyword>
<dbReference type="OrthoDB" id="66881at2759"/>
<evidence type="ECO:0000256" key="13">
    <source>
        <dbReference type="ARBA" id="ARBA00022989"/>
    </source>
</evidence>
<dbReference type="GO" id="GO:0006629">
    <property type="term" value="P:lipid metabolic process"/>
    <property type="evidence" value="ECO:0007669"/>
    <property type="project" value="UniProtKB-KW"/>
</dbReference>
<dbReference type="AlphaFoldDB" id="A0A1U7UDF0"/>
<dbReference type="InterPro" id="IPR020946">
    <property type="entry name" value="Flavin_mOase-like"/>
</dbReference>
<comment type="catalytic activity">
    <reaction evidence="25">
        <text>hexan-3-one + NADPH + O2 + H(+) = ethyl butanoate + NADP(+) + H2O</text>
        <dbReference type="Rhea" id="RHEA:54844"/>
        <dbReference type="ChEBI" id="CHEBI:15377"/>
        <dbReference type="ChEBI" id="CHEBI:15378"/>
        <dbReference type="ChEBI" id="CHEBI:15379"/>
        <dbReference type="ChEBI" id="CHEBI:57783"/>
        <dbReference type="ChEBI" id="CHEBI:58349"/>
        <dbReference type="ChEBI" id="CHEBI:88764"/>
        <dbReference type="ChEBI" id="CHEBI:89891"/>
    </reaction>
    <physiologicalReaction direction="left-to-right" evidence="25">
        <dbReference type="Rhea" id="RHEA:54845"/>
    </physiologicalReaction>
</comment>
<keyword evidence="17 33" id="KW-0472">Membrane</keyword>
<keyword evidence="36" id="KW-1185">Reference proteome</keyword>
<evidence type="ECO:0000256" key="3">
    <source>
        <dbReference type="ARBA" id="ARBA00004524"/>
    </source>
</evidence>
<dbReference type="PIRSF" id="PIRSF000332">
    <property type="entry name" value="FMO"/>
    <property type="match status" value="1"/>
</dbReference>
<evidence type="ECO:0000256" key="4">
    <source>
        <dbReference type="ARBA" id="ARBA00009183"/>
    </source>
</evidence>
<keyword evidence="14 33" id="KW-0560">Oxidoreductase</keyword>
<protein>
    <recommendedName>
        <fullName evidence="34">Flavin-containing monooxygenase</fullName>
        <ecNumber evidence="34">1.-.-.-</ecNumber>
    </recommendedName>
</protein>
<evidence type="ECO:0000256" key="26">
    <source>
        <dbReference type="ARBA" id="ARBA00048041"/>
    </source>
</evidence>
<dbReference type="InterPro" id="IPR050346">
    <property type="entry name" value="FMO-like"/>
</dbReference>
<keyword evidence="10 33" id="KW-0274">FAD</keyword>
<dbReference type="SUPFAM" id="SSF51905">
    <property type="entry name" value="FAD/NAD(P)-binding domain"/>
    <property type="match status" value="2"/>
</dbReference>
<evidence type="ECO:0000256" key="6">
    <source>
        <dbReference type="ARBA" id="ARBA00022553"/>
    </source>
</evidence>
<evidence type="ECO:0000256" key="22">
    <source>
        <dbReference type="ARBA" id="ARBA00047574"/>
    </source>
</evidence>
<dbReference type="PRINTS" id="PR01125">
    <property type="entry name" value="FMOXYGENASE5"/>
</dbReference>
<evidence type="ECO:0000256" key="14">
    <source>
        <dbReference type="ARBA" id="ARBA00023002"/>
    </source>
</evidence>
<reference evidence="37" key="1">
    <citation type="submission" date="2025-08" db="UniProtKB">
        <authorList>
            <consortium name="RefSeq"/>
        </authorList>
    </citation>
    <scope>IDENTIFICATION</scope>
</reference>
<evidence type="ECO:0000313" key="37">
    <source>
        <dbReference type="RefSeq" id="XP_008070299.1"/>
    </source>
</evidence>
<organism evidence="36 37">
    <name type="scientific">Carlito syrichta</name>
    <name type="common">Philippine tarsier</name>
    <name type="synonym">Tarsius syrichta</name>
    <dbReference type="NCBI Taxonomy" id="1868482"/>
    <lineage>
        <taxon>Eukaryota</taxon>
        <taxon>Metazoa</taxon>
        <taxon>Chordata</taxon>
        <taxon>Craniata</taxon>
        <taxon>Vertebrata</taxon>
        <taxon>Euteleostomi</taxon>
        <taxon>Mammalia</taxon>
        <taxon>Eutheria</taxon>
        <taxon>Euarchontoglires</taxon>
        <taxon>Primates</taxon>
        <taxon>Haplorrhini</taxon>
        <taxon>Tarsiiformes</taxon>
        <taxon>Tarsiidae</taxon>
        <taxon>Carlito</taxon>
    </lineage>
</organism>
<evidence type="ECO:0000256" key="34">
    <source>
        <dbReference type="RuleBase" id="RU361177"/>
    </source>
</evidence>
<evidence type="ECO:0000256" key="9">
    <source>
        <dbReference type="ARBA" id="ARBA00022824"/>
    </source>
</evidence>
<keyword evidence="8 35" id="KW-0812">Transmembrane</keyword>
<dbReference type="Gene3D" id="3.50.50.60">
    <property type="entry name" value="FAD/NAD(P)-binding domain"/>
    <property type="match status" value="1"/>
</dbReference>
<dbReference type="GO" id="GO:0050661">
    <property type="term" value="F:NADP binding"/>
    <property type="evidence" value="ECO:0007669"/>
    <property type="project" value="InterPro"/>
</dbReference>
<comment type="catalytic activity">
    <reaction evidence="28">
        <text>octan-3-one + NADPH + O2 + H(+) = ethyl hexanoate + NADP(+) + H2O</text>
        <dbReference type="Rhea" id="RHEA:54856"/>
        <dbReference type="ChEBI" id="CHEBI:15377"/>
        <dbReference type="ChEBI" id="CHEBI:15378"/>
        <dbReference type="ChEBI" id="CHEBI:15379"/>
        <dbReference type="ChEBI" id="CHEBI:57783"/>
        <dbReference type="ChEBI" id="CHEBI:58349"/>
        <dbReference type="ChEBI" id="CHEBI:80946"/>
        <dbReference type="ChEBI" id="CHEBI:86055"/>
    </reaction>
    <physiologicalReaction direction="left-to-right" evidence="28">
        <dbReference type="Rhea" id="RHEA:54857"/>
    </physiologicalReaction>
</comment>
<dbReference type="GO" id="GO:0047822">
    <property type="term" value="F:hypotaurine monooxygenase activity"/>
    <property type="evidence" value="ECO:0007669"/>
    <property type="project" value="RHEA"/>
</dbReference>
<evidence type="ECO:0000256" key="15">
    <source>
        <dbReference type="ARBA" id="ARBA00023033"/>
    </source>
</evidence>
<evidence type="ECO:0000256" key="30">
    <source>
        <dbReference type="ARBA" id="ARBA00048990"/>
    </source>
</evidence>
<comment type="catalytic activity">
    <reaction evidence="24">
        <text>NADPH + O2 + H(+) = H2O2 + NADP(+)</text>
        <dbReference type="Rhea" id="RHEA:11260"/>
        <dbReference type="ChEBI" id="CHEBI:15378"/>
        <dbReference type="ChEBI" id="CHEBI:15379"/>
        <dbReference type="ChEBI" id="CHEBI:16240"/>
        <dbReference type="ChEBI" id="CHEBI:57783"/>
        <dbReference type="ChEBI" id="CHEBI:58349"/>
        <dbReference type="EC" id="1.6.3.1"/>
    </reaction>
    <physiologicalReaction direction="left-to-right" evidence="24">
        <dbReference type="Rhea" id="RHEA:11261"/>
    </physiologicalReaction>
</comment>
<evidence type="ECO:0000256" key="19">
    <source>
        <dbReference type="ARBA" id="ARBA00045957"/>
    </source>
</evidence>
<comment type="function">
    <text evidence="19">Broad spectrum monooxygenase that catalyzes the oxygenation of a wide variety of nitrogen- and sulfur-containing compounds including xenobiotics. Catalyzes the S-oxygenation of hypotaurine to produce taurine, an organic osmolyte involved in cell volume regulation as well as a variety of cytoprotective and developmental processes. In vitro, catalyzes the N-oxygenation of trimethylamine (TMA) to produce trimethylamine N-oxide (TMAO) and could therefore participate to the detoxification of this compound that is generated by the action of gut microbiota from dietary precursors such as choline, choline containing compounds, betaine or L-carnitine.</text>
</comment>
<dbReference type="EC" id="1.-.-.-" evidence="34"/>
<gene>
    <name evidence="37" type="primary">LOC103274677</name>
</gene>